<geneLocation type="plasmid" evidence="1">
    <name>unnamed</name>
</geneLocation>
<protein>
    <submittedName>
        <fullName evidence="1">Uncharacterized protein</fullName>
    </submittedName>
</protein>
<organism evidence="1">
    <name type="scientific">Raoultella ornithinolytica</name>
    <name type="common">Klebsiella ornithinolytica</name>
    <dbReference type="NCBI Taxonomy" id="54291"/>
    <lineage>
        <taxon>Bacteria</taxon>
        <taxon>Pseudomonadati</taxon>
        <taxon>Pseudomonadota</taxon>
        <taxon>Gammaproteobacteria</taxon>
        <taxon>Enterobacterales</taxon>
        <taxon>Enterobacteriaceae</taxon>
        <taxon>Klebsiella/Raoultella group</taxon>
        <taxon>Raoultella</taxon>
    </lineage>
</organism>
<gene>
    <name evidence="1" type="ORF">CRN13_00040</name>
</gene>
<dbReference type="EMBL" id="CP023887">
    <property type="protein sequence ID" value="ATM18906.1"/>
    <property type="molecule type" value="Genomic_DNA"/>
</dbReference>
<reference evidence="1" key="1">
    <citation type="submission" date="2017-10" db="EMBL/GenBank/DDBJ databases">
        <title>FDA dAtabase for Regulatory Grade micrObial Sequences (FDA-ARGOS): Supporting development and validation of Infectious Disease Dx tests.</title>
        <authorList>
            <person name="Croxen M."/>
            <person name="Tallon L.J."/>
            <person name="Sadzewicz L."/>
            <person name="Ott S."/>
            <person name="Zhao X."/>
            <person name="Nagaraj S."/>
            <person name="Vavikolanu K."/>
            <person name="Aluvathingal J."/>
            <person name="Nadendla S."/>
            <person name="Geyer C."/>
            <person name="Sichtig H."/>
        </authorList>
    </citation>
    <scope>NUCLEOTIDE SEQUENCE</scope>
    <source>
        <strain evidence="1">FDAARGOS_431</strain>
        <plasmid evidence="1">unnamed</plasmid>
    </source>
</reference>
<evidence type="ECO:0000313" key="1">
    <source>
        <dbReference type="EMBL" id="ATM18906.1"/>
    </source>
</evidence>
<proteinExistence type="predicted"/>
<sequence length="67" mass="7680">MAMQSGEIYRTQTGRFTGRFAAGFTKQAPYSRRTCPERCGQEMLCSISHLRYRNRRETLSEATIITG</sequence>
<keyword evidence="1" id="KW-0614">Plasmid</keyword>
<accession>A0A291VNA4</accession>
<name>A0A291VNA4_RAOOR</name>
<dbReference type="AlphaFoldDB" id="A0A291VNA4"/>